<dbReference type="PROSITE" id="PS50042">
    <property type="entry name" value="CNMP_BINDING_3"/>
    <property type="match status" value="1"/>
</dbReference>
<keyword evidence="3" id="KW-1185">Reference proteome</keyword>
<comment type="caution">
    <text evidence="2">The sequence shown here is derived from an EMBL/GenBank/DDBJ whole genome shotgun (WGS) entry which is preliminary data.</text>
</comment>
<dbReference type="PANTHER" id="PTHR23011">
    <property type="entry name" value="CYCLIC NUCLEOTIDE-BINDING DOMAIN CONTAINING PROTEIN"/>
    <property type="match status" value="1"/>
</dbReference>
<dbReference type="CDD" id="cd00038">
    <property type="entry name" value="CAP_ED"/>
    <property type="match status" value="1"/>
</dbReference>
<gene>
    <name evidence="2" type="ORF">SIID45300_01247</name>
</gene>
<evidence type="ECO:0000313" key="3">
    <source>
        <dbReference type="Proteomes" id="UP001628193"/>
    </source>
</evidence>
<dbReference type="SMART" id="SM00100">
    <property type="entry name" value="cNMP"/>
    <property type="match status" value="1"/>
</dbReference>
<feature type="domain" description="Cyclic nucleotide-binding" evidence="1">
    <location>
        <begin position="19"/>
        <end position="119"/>
    </location>
</feature>
<evidence type="ECO:0000259" key="1">
    <source>
        <dbReference type="PROSITE" id="PS50042"/>
    </source>
</evidence>
<dbReference type="SUPFAM" id="SSF51206">
    <property type="entry name" value="cAMP-binding domain-like"/>
    <property type="match status" value="1"/>
</dbReference>
<accession>A0ABQ0C7R8</accession>
<dbReference type="Pfam" id="PF00027">
    <property type="entry name" value="cNMP_binding"/>
    <property type="match status" value="1"/>
</dbReference>
<dbReference type="InterPro" id="IPR000595">
    <property type="entry name" value="cNMP-bd_dom"/>
</dbReference>
<evidence type="ECO:0000313" key="2">
    <source>
        <dbReference type="EMBL" id="GAB0056932.1"/>
    </source>
</evidence>
<dbReference type="RefSeq" id="WP_420904648.1">
    <property type="nucleotide sequence ID" value="NZ_BAAFGK010000004.1"/>
</dbReference>
<organism evidence="2 3">
    <name type="scientific">Candidatus Magnetaquiglobus chichijimensis</name>
    <dbReference type="NCBI Taxonomy" id="3141448"/>
    <lineage>
        <taxon>Bacteria</taxon>
        <taxon>Pseudomonadati</taxon>
        <taxon>Pseudomonadota</taxon>
        <taxon>Magnetococcia</taxon>
        <taxon>Magnetococcales</taxon>
        <taxon>Candidatus Magnetaquicoccaceae</taxon>
        <taxon>Candidatus Magnetaquiglobus</taxon>
    </lineage>
</organism>
<dbReference type="Proteomes" id="UP001628193">
    <property type="component" value="Unassembled WGS sequence"/>
</dbReference>
<sequence length="150" mass="16878">MEALDALQSLKKAVAGIDFFRDFTDAEMAHVYHNGHFEICKAGETIIREGNVDRTMFVLITGAAKVIRRFAPEKVLALLKPGTIFGEIEFVSRQVRSTSVIALEESLVFQIEEKHYSDLPPEILVKIQQQAVKLLLERLEMIKLATGYDG</sequence>
<dbReference type="Gene3D" id="2.60.120.10">
    <property type="entry name" value="Jelly Rolls"/>
    <property type="match status" value="1"/>
</dbReference>
<dbReference type="InterPro" id="IPR014710">
    <property type="entry name" value="RmlC-like_jellyroll"/>
</dbReference>
<name>A0ABQ0C7R8_9PROT</name>
<dbReference type="EMBL" id="BAAFGK010000004">
    <property type="protein sequence ID" value="GAB0056932.1"/>
    <property type="molecule type" value="Genomic_DNA"/>
</dbReference>
<reference evidence="2 3" key="1">
    <citation type="submission" date="2024-09" db="EMBL/GenBank/DDBJ databases">
        <title>Draft genome sequence of Candidatus Magnetaquicoccaceae bacterium FCR-1.</title>
        <authorList>
            <person name="Shimoshige H."/>
            <person name="Shimamura S."/>
            <person name="Taoka A."/>
            <person name="Kobayashi H."/>
            <person name="Maekawa T."/>
        </authorList>
    </citation>
    <scope>NUCLEOTIDE SEQUENCE [LARGE SCALE GENOMIC DNA]</scope>
    <source>
        <strain evidence="2 3">FCR-1</strain>
    </source>
</reference>
<proteinExistence type="predicted"/>
<protein>
    <recommendedName>
        <fullName evidence="1">Cyclic nucleotide-binding domain-containing protein</fullName>
    </recommendedName>
</protein>
<dbReference type="PANTHER" id="PTHR23011:SF28">
    <property type="entry name" value="CYCLIC NUCLEOTIDE-BINDING DOMAIN CONTAINING PROTEIN"/>
    <property type="match status" value="1"/>
</dbReference>
<dbReference type="InterPro" id="IPR018490">
    <property type="entry name" value="cNMP-bd_dom_sf"/>
</dbReference>